<evidence type="ECO:0000256" key="1">
    <source>
        <dbReference type="SAM" id="MobiDB-lite"/>
    </source>
</evidence>
<feature type="compositionally biased region" description="Basic residues" evidence="1">
    <location>
        <begin position="106"/>
        <end position="128"/>
    </location>
</feature>
<dbReference type="AlphaFoldDB" id="A0A286T9J5"/>
<evidence type="ECO:0000313" key="3">
    <source>
        <dbReference type="Proteomes" id="UP000262177"/>
    </source>
</evidence>
<name>A0A286T9J5_BIFBI</name>
<proteinExistence type="predicted"/>
<sequence length="143" mass="15797">MDGKAGDGTGTAVRPRTLLLSTPPRTPKANPDDTPQVRRQTPLPTIRKTGRAKADGQAARPAAPIVSGRRFQRPAHSRDETIVKPFSDVELLSYVHALESGGPRRDHAHPRRPHARHAQRSLRIRHAKQRCAVWAPKYTTTGT</sequence>
<accession>A0A286T9J5</accession>
<organism evidence="2 3">
    <name type="scientific">Bifidobacterium bifidum LMG 13195</name>
    <dbReference type="NCBI Taxonomy" id="1207542"/>
    <lineage>
        <taxon>Bacteria</taxon>
        <taxon>Bacillati</taxon>
        <taxon>Actinomycetota</taxon>
        <taxon>Actinomycetes</taxon>
        <taxon>Bifidobacteriales</taxon>
        <taxon>Bifidobacteriaceae</taxon>
        <taxon>Bifidobacterium</taxon>
    </lineage>
</organism>
<dbReference type="EMBL" id="AP018131">
    <property type="protein sequence ID" value="BBA47082.1"/>
    <property type="molecule type" value="Genomic_DNA"/>
</dbReference>
<dbReference type="Proteomes" id="UP000262177">
    <property type="component" value="Chromosome"/>
</dbReference>
<feature type="region of interest" description="Disordered" evidence="1">
    <location>
        <begin position="100"/>
        <end position="128"/>
    </location>
</feature>
<feature type="region of interest" description="Disordered" evidence="1">
    <location>
        <begin position="1"/>
        <end position="79"/>
    </location>
</feature>
<reference evidence="2 3" key="1">
    <citation type="journal article" date="2017" name="Biosci. Biotechnol. Biochem.">
        <title>Identification and characterization of a sulfoglycosidase from Bifidobacterium bifidum implicated in mucin glycan utilization.</title>
        <authorList>
            <person name="Katoh T."/>
            <person name="Maeshibu T."/>
            <person name="Kikkawa K."/>
            <person name="Gotoh A."/>
            <person name="Tomabechi Y."/>
            <person name="Nakamura M."/>
            <person name="Liao W.-H."/>
            <person name="Yamaguchi M."/>
            <person name="Ashida H."/>
            <person name="Yamamoto K."/>
            <person name="Katayama T."/>
        </authorList>
    </citation>
    <scope>NUCLEOTIDE SEQUENCE [LARGE SCALE GENOMIC DNA]</scope>
    <source>
        <strain evidence="2 3">JCM 7004</strain>
    </source>
</reference>
<protein>
    <submittedName>
        <fullName evidence="2">Uncharacterized protein</fullName>
    </submittedName>
</protein>
<evidence type="ECO:0000313" key="2">
    <source>
        <dbReference type="EMBL" id="BBA47082.1"/>
    </source>
</evidence>
<gene>
    <name evidence="2" type="ORF">BBJK_00043</name>
</gene>